<dbReference type="NCBIfam" id="NF008632">
    <property type="entry name" value="PRK11621.1"/>
    <property type="match status" value="1"/>
</dbReference>
<evidence type="ECO:0000313" key="3">
    <source>
        <dbReference type="Proteomes" id="UP000253975"/>
    </source>
</evidence>
<dbReference type="InterPro" id="IPR020945">
    <property type="entry name" value="DMSO/NO3_reduct_chaperone"/>
</dbReference>
<dbReference type="PANTHER" id="PTHR34227">
    <property type="entry name" value="CHAPERONE PROTEIN YCDY"/>
    <property type="match status" value="1"/>
</dbReference>
<dbReference type="PANTHER" id="PTHR34227:SF13">
    <property type="entry name" value="TAT PROOFREADING CHAPERONE DMSD-RELATED"/>
    <property type="match status" value="1"/>
</dbReference>
<reference evidence="2 3" key="1">
    <citation type="journal article" date="2018" name="Elife">
        <title>Discovery and characterization of a prevalent human gut bacterial enzyme sufficient for the inactivation of a family of plant toxins.</title>
        <authorList>
            <person name="Koppel N."/>
            <person name="Bisanz J.E."/>
            <person name="Pandelia M.E."/>
            <person name="Turnbaugh P.J."/>
            <person name="Balskus E.P."/>
        </authorList>
    </citation>
    <scope>NUCLEOTIDE SEQUENCE [LARGE SCALE GENOMIC DNA]</scope>
    <source>
        <strain evidence="2 3">OB21 GAM31</strain>
    </source>
</reference>
<dbReference type="Proteomes" id="UP000253975">
    <property type="component" value="Unassembled WGS sequence"/>
</dbReference>
<comment type="caution">
    <text evidence="2">The sequence shown here is derived from an EMBL/GenBank/DDBJ whole genome shotgun (WGS) entry which is preliminary data.</text>
</comment>
<sequence length="199" mass="22096">MGADFANAAPCATLLGTLLMESPKSDTTSKIVRGLCEMDLVNEWPYGTAEEKKGAALLLKEARKLSLETLDREFHHLFVGPNDLEAPPWGSVYLDSEAVVFGDSCMSLVRWMKENGIASQEGPSREPADQIGRMFMLLAWLCENDPDLVDEYLQQHLLTWAFRYFEQLEAASEGSFYRGVAKLASTTLSDIAAQRGLKI</sequence>
<dbReference type="AlphaFoldDB" id="A0A369LDP0"/>
<name>A0A369LDP0_9ACTN</name>
<dbReference type="Pfam" id="PF02613">
    <property type="entry name" value="Nitrate_red_del"/>
    <property type="match status" value="1"/>
</dbReference>
<dbReference type="Gene3D" id="1.10.3480.10">
    <property type="entry name" value="TorD-like"/>
    <property type="match status" value="1"/>
</dbReference>
<dbReference type="EMBL" id="PPTO01000011">
    <property type="protein sequence ID" value="RDB57753.1"/>
    <property type="molecule type" value="Genomic_DNA"/>
</dbReference>
<gene>
    <name evidence="2" type="ORF">C1881_07155</name>
</gene>
<proteinExistence type="predicted"/>
<evidence type="ECO:0000313" key="2">
    <source>
        <dbReference type="EMBL" id="RDB57753.1"/>
    </source>
</evidence>
<dbReference type="PIRSF" id="PIRSF004690">
    <property type="entry name" value="DmsD"/>
    <property type="match status" value="1"/>
</dbReference>
<accession>A0A369LDP0</accession>
<dbReference type="InterPro" id="IPR050289">
    <property type="entry name" value="TorD/DmsD_chaperones"/>
</dbReference>
<organism evidence="2 3">
    <name type="scientific">Slackia isoflavoniconvertens</name>
    <dbReference type="NCBI Taxonomy" id="572010"/>
    <lineage>
        <taxon>Bacteria</taxon>
        <taxon>Bacillati</taxon>
        <taxon>Actinomycetota</taxon>
        <taxon>Coriobacteriia</taxon>
        <taxon>Eggerthellales</taxon>
        <taxon>Eggerthellaceae</taxon>
        <taxon>Slackia</taxon>
    </lineage>
</organism>
<protein>
    <submittedName>
        <fullName evidence="2">Tat proofreading chaperone DmsD</fullName>
    </submittedName>
</protein>
<evidence type="ECO:0000256" key="1">
    <source>
        <dbReference type="ARBA" id="ARBA00023186"/>
    </source>
</evidence>
<dbReference type="InterPro" id="IPR036411">
    <property type="entry name" value="TorD-like_sf"/>
</dbReference>
<dbReference type="InterPro" id="IPR026269">
    <property type="entry name" value="DmsD-type"/>
</dbReference>
<dbReference type="SUPFAM" id="SSF89155">
    <property type="entry name" value="TorD-like"/>
    <property type="match status" value="1"/>
</dbReference>
<keyword evidence="1" id="KW-0143">Chaperone</keyword>
<dbReference type="RefSeq" id="WP_114551983.1">
    <property type="nucleotide sequence ID" value="NZ_CALIRK010000005.1"/>
</dbReference>